<keyword evidence="1" id="KW-0378">Hydrolase</keyword>
<accession>A0ABY5PLA8</accession>
<organism evidence="2 3">
    <name type="scientific">Svornostia abyssi</name>
    <dbReference type="NCBI Taxonomy" id="2898438"/>
    <lineage>
        <taxon>Bacteria</taxon>
        <taxon>Bacillati</taxon>
        <taxon>Actinomycetota</taxon>
        <taxon>Thermoleophilia</taxon>
        <taxon>Solirubrobacterales</taxon>
        <taxon>Baekduiaceae</taxon>
        <taxon>Svornostia</taxon>
    </lineage>
</organism>
<name>A0ABY5PLA8_9ACTN</name>
<reference evidence="3" key="1">
    <citation type="submission" date="2021-11" db="EMBL/GenBank/DDBJ databases">
        <title>Cultivation dependent microbiological survey of springs from the worlds oldest radium mine currently devoted to the extraction of radon-saturated water.</title>
        <authorList>
            <person name="Kapinusova G."/>
            <person name="Smrhova T."/>
            <person name="Strejcek M."/>
            <person name="Suman J."/>
            <person name="Jani K."/>
            <person name="Pajer P."/>
            <person name="Uhlik O."/>
        </authorList>
    </citation>
    <scope>NUCLEOTIDE SEQUENCE [LARGE SCALE GENOMIC DNA]</scope>
    <source>
        <strain evidence="3">J379</strain>
    </source>
</reference>
<dbReference type="CDD" id="cd07067">
    <property type="entry name" value="HP_PGM_like"/>
    <property type="match status" value="1"/>
</dbReference>
<proteinExistence type="predicted"/>
<gene>
    <name evidence="2" type="ORF">LRS13_07470</name>
</gene>
<dbReference type="InterPro" id="IPR013078">
    <property type="entry name" value="His_Pase_superF_clade-1"/>
</dbReference>
<dbReference type="EMBL" id="CP088295">
    <property type="protein sequence ID" value="UUY05352.1"/>
    <property type="molecule type" value="Genomic_DNA"/>
</dbReference>
<dbReference type="InterPro" id="IPR051021">
    <property type="entry name" value="Mito_Ser/Thr_phosphatase"/>
</dbReference>
<dbReference type="Pfam" id="PF00300">
    <property type="entry name" value="His_Phos_1"/>
    <property type="match status" value="1"/>
</dbReference>
<dbReference type="PANTHER" id="PTHR20935">
    <property type="entry name" value="PHOSPHOGLYCERATE MUTASE-RELATED"/>
    <property type="match status" value="1"/>
</dbReference>
<dbReference type="InterPro" id="IPR029033">
    <property type="entry name" value="His_PPase_superfam"/>
</dbReference>
<evidence type="ECO:0000313" key="2">
    <source>
        <dbReference type="EMBL" id="UUY05352.1"/>
    </source>
</evidence>
<dbReference type="SUPFAM" id="SSF53254">
    <property type="entry name" value="Phosphoglycerate mutase-like"/>
    <property type="match status" value="1"/>
</dbReference>
<dbReference type="RefSeq" id="WP_353865811.1">
    <property type="nucleotide sequence ID" value="NZ_CP088295.1"/>
</dbReference>
<sequence length="162" mass="17454">MSHQVWLLRHGEAEPHDARPDAERRLTERGEEQAAAAGRALVALELPFQHVFTSPKVRAAETARLACEAIGLAPEVHAPLASEFGIDGLRELLHIVGHDRRILLVGHNPDFTQLVGDLTGANVRLKKGSVAGVRCHGGRGELLTLLQPRELARISARVAAGA</sequence>
<keyword evidence="3" id="KW-1185">Reference proteome</keyword>
<protein>
    <submittedName>
        <fullName evidence="2">Histidine phosphatase family protein</fullName>
    </submittedName>
</protein>
<dbReference type="Gene3D" id="3.40.50.1240">
    <property type="entry name" value="Phosphoglycerate mutase-like"/>
    <property type="match status" value="1"/>
</dbReference>
<evidence type="ECO:0000256" key="1">
    <source>
        <dbReference type="ARBA" id="ARBA00022801"/>
    </source>
</evidence>
<evidence type="ECO:0000313" key="3">
    <source>
        <dbReference type="Proteomes" id="UP001058860"/>
    </source>
</evidence>
<dbReference type="Proteomes" id="UP001058860">
    <property type="component" value="Chromosome"/>
</dbReference>
<dbReference type="SMART" id="SM00855">
    <property type="entry name" value="PGAM"/>
    <property type="match status" value="1"/>
</dbReference>